<protein>
    <submittedName>
        <fullName evidence="1">Uncharacterized protein</fullName>
    </submittedName>
</protein>
<organism evidence="1 2">
    <name type="scientific">Bacillus siamensis</name>
    <dbReference type="NCBI Taxonomy" id="659243"/>
    <lineage>
        <taxon>Bacteria</taxon>
        <taxon>Bacillati</taxon>
        <taxon>Bacillota</taxon>
        <taxon>Bacilli</taxon>
        <taxon>Bacillales</taxon>
        <taxon>Bacillaceae</taxon>
        <taxon>Bacillus</taxon>
        <taxon>Bacillus amyloliquefaciens group</taxon>
    </lineage>
</organism>
<keyword evidence="2" id="KW-1185">Reference proteome</keyword>
<dbReference type="Proteomes" id="UP000234366">
    <property type="component" value="Chromosome"/>
</dbReference>
<sequence length="62" mass="7342">MRDNKECCPYCNADLKREPIPKESQKVYGSAHFIRKIGINSIEGDRIIKWKCPDCNKEWDRD</sequence>
<evidence type="ECO:0000313" key="2">
    <source>
        <dbReference type="Proteomes" id="UP000234366"/>
    </source>
</evidence>
<name>A0AAI8HM52_9BACI</name>
<evidence type="ECO:0000313" key="1">
    <source>
        <dbReference type="EMBL" id="AUJ76524.1"/>
    </source>
</evidence>
<dbReference type="RefSeq" id="WP_060964621.1">
    <property type="nucleotide sequence ID" value="NZ_CP025001.1"/>
</dbReference>
<dbReference type="KEGG" id="bsia:CWD84_06775"/>
<accession>A0AAI8HM52</accession>
<dbReference type="AlphaFoldDB" id="A0AAI8HM52"/>
<gene>
    <name evidence="1" type="ORF">CWD84_06775</name>
</gene>
<dbReference type="EMBL" id="CP025001">
    <property type="protein sequence ID" value="AUJ76524.1"/>
    <property type="molecule type" value="Genomic_DNA"/>
</dbReference>
<reference evidence="1 2" key="1">
    <citation type="submission" date="2017-11" db="EMBL/GenBank/DDBJ databases">
        <title>Genome sequence and genome mining of multiple bioactive secondary metabolites from a deep sea-derived Bacillus siamensis SCSIO 05746.</title>
        <authorList>
            <person name="Pan H.-Q."/>
            <person name="Ju J.-H."/>
        </authorList>
    </citation>
    <scope>NUCLEOTIDE SEQUENCE [LARGE SCALE GENOMIC DNA]</scope>
    <source>
        <strain evidence="1 2">SCSIO 05746</strain>
    </source>
</reference>
<proteinExistence type="predicted"/>